<feature type="transmembrane region" description="Helical" evidence="1">
    <location>
        <begin position="31"/>
        <end position="51"/>
    </location>
</feature>
<comment type="caution">
    <text evidence="2">The sequence shown here is derived from an EMBL/GenBank/DDBJ whole genome shotgun (WGS) entry which is preliminary data.</text>
</comment>
<reference evidence="2 3" key="1">
    <citation type="journal article" date="2016" name="Nat. Commun.">
        <title>Thousands of microbial genomes shed light on interconnected biogeochemical processes in an aquifer system.</title>
        <authorList>
            <person name="Anantharaman K."/>
            <person name="Brown C.T."/>
            <person name="Hug L.A."/>
            <person name="Sharon I."/>
            <person name="Castelle C.J."/>
            <person name="Probst A.J."/>
            <person name="Thomas B.C."/>
            <person name="Singh A."/>
            <person name="Wilkins M.J."/>
            <person name="Karaoz U."/>
            <person name="Brodie E.L."/>
            <person name="Williams K.H."/>
            <person name="Hubbard S.S."/>
            <person name="Banfield J.F."/>
        </authorList>
    </citation>
    <scope>NUCLEOTIDE SEQUENCE [LARGE SCALE GENOMIC DNA]</scope>
</reference>
<proteinExistence type="predicted"/>
<keyword evidence="1" id="KW-0472">Membrane</keyword>
<name>A0A1F5WYM2_9BACT</name>
<keyword evidence="1" id="KW-1133">Transmembrane helix</keyword>
<dbReference type="Proteomes" id="UP000178114">
    <property type="component" value="Unassembled WGS sequence"/>
</dbReference>
<dbReference type="EMBL" id="MFID01000030">
    <property type="protein sequence ID" value="OGF80737.1"/>
    <property type="molecule type" value="Genomic_DNA"/>
</dbReference>
<dbReference type="AlphaFoldDB" id="A0A1F5WYM2"/>
<sequence>MNRERMFFAGLALFAVSVVVLIMSIPSPVIIKIIGLALFALGMFIAADAFIRQLDWAHHQSGLIVEYQSERIKLQKQAADLSLMLQLRDFKNTPAKAVAEQRNKPHRFDSGERGRIIQLFPTK</sequence>
<organism evidence="2 3">
    <name type="scientific">Candidatus Giovannonibacteria bacterium RIFCSPLOWO2_01_FULL_45_34</name>
    <dbReference type="NCBI Taxonomy" id="1798351"/>
    <lineage>
        <taxon>Bacteria</taxon>
        <taxon>Candidatus Giovannoniibacteriota</taxon>
    </lineage>
</organism>
<accession>A0A1F5WYM2</accession>
<feature type="transmembrane region" description="Helical" evidence="1">
    <location>
        <begin position="7"/>
        <end position="25"/>
    </location>
</feature>
<dbReference type="STRING" id="1798351.A2930_03685"/>
<keyword evidence="1" id="KW-0812">Transmembrane</keyword>
<protein>
    <submittedName>
        <fullName evidence="2">Uncharacterized protein</fullName>
    </submittedName>
</protein>
<evidence type="ECO:0000313" key="2">
    <source>
        <dbReference type="EMBL" id="OGF80737.1"/>
    </source>
</evidence>
<evidence type="ECO:0000313" key="3">
    <source>
        <dbReference type="Proteomes" id="UP000178114"/>
    </source>
</evidence>
<gene>
    <name evidence="2" type="ORF">A2930_03685</name>
</gene>
<evidence type="ECO:0000256" key="1">
    <source>
        <dbReference type="SAM" id="Phobius"/>
    </source>
</evidence>